<name>A0A7J8F0G1_ROUAE</name>
<dbReference type="AlphaFoldDB" id="A0A7J8F0G1"/>
<reference evidence="1 2" key="1">
    <citation type="journal article" date="2020" name="Nature">
        <title>Six reference-quality genomes reveal evolution of bat adaptations.</title>
        <authorList>
            <person name="Jebb D."/>
            <person name="Huang Z."/>
            <person name="Pippel M."/>
            <person name="Hughes G.M."/>
            <person name="Lavrichenko K."/>
            <person name="Devanna P."/>
            <person name="Winkler S."/>
            <person name="Jermiin L.S."/>
            <person name="Skirmuntt E.C."/>
            <person name="Katzourakis A."/>
            <person name="Burkitt-Gray L."/>
            <person name="Ray D.A."/>
            <person name="Sullivan K.A.M."/>
            <person name="Roscito J.G."/>
            <person name="Kirilenko B.M."/>
            <person name="Davalos L.M."/>
            <person name="Corthals A.P."/>
            <person name="Power M.L."/>
            <person name="Jones G."/>
            <person name="Ransome R.D."/>
            <person name="Dechmann D.K.N."/>
            <person name="Locatelli A.G."/>
            <person name="Puechmaille S.J."/>
            <person name="Fedrigo O."/>
            <person name="Jarvis E.D."/>
            <person name="Hiller M."/>
            <person name="Vernes S.C."/>
            <person name="Myers E.W."/>
            <person name="Teeling E.C."/>
        </authorList>
    </citation>
    <scope>NUCLEOTIDE SEQUENCE [LARGE SCALE GENOMIC DNA]</scope>
    <source>
        <strain evidence="1">MRouAeg1</strain>
        <tissue evidence="1">Muscle</tissue>
    </source>
</reference>
<protein>
    <submittedName>
        <fullName evidence="1">Uncharacterized protein</fullName>
    </submittedName>
</protein>
<proteinExistence type="predicted"/>
<evidence type="ECO:0000313" key="2">
    <source>
        <dbReference type="Proteomes" id="UP000593571"/>
    </source>
</evidence>
<keyword evidence="2" id="KW-1185">Reference proteome</keyword>
<sequence>MSCWGNLDLPLAIRLVSLEVKGQAFSQLSDLPLPRLAHLCFWLLVARIVVTLPTCLPCELKAWVSVLVVPASYSLPCSKINQFFTFPVVYRRAVQTHTNSDLFRGTGRFPRNRGTLTSAVCPPGKFLREAVDLFWTTNN</sequence>
<organism evidence="1 2">
    <name type="scientific">Rousettus aegyptiacus</name>
    <name type="common">Egyptian fruit bat</name>
    <name type="synonym">Pteropus aegyptiacus</name>
    <dbReference type="NCBI Taxonomy" id="9407"/>
    <lineage>
        <taxon>Eukaryota</taxon>
        <taxon>Metazoa</taxon>
        <taxon>Chordata</taxon>
        <taxon>Craniata</taxon>
        <taxon>Vertebrata</taxon>
        <taxon>Euteleostomi</taxon>
        <taxon>Mammalia</taxon>
        <taxon>Eutheria</taxon>
        <taxon>Laurasiatheria</taxon>
        <taxon>Chiroptera</taxon>
        <taxon>Yinpterochiroptera</taxon>
        <taxon>Pteropodoidea</taxon>
        <taxon>Pteropodidae</taxon>
        <taxon>Rousettinae</taxon>
        <taxon>Rousettus</taxon>
    </lineage>
</organism>
<comment type="caution">
    <text evidence="1">The sequence shown here is derived from an EMBL/GenBank/DDBJ whole genome shotgun (WGS) entry which is preliminary data.</text>
</comment>
<accession>A0A7J8F0G1</accession>
<evidence type="ECO:0000313" key="1">
    <source>
        <dbReference type="EMBL" id="KAF6441031.1"/>
    </source>
</evidence>
<gene>
    <name evidence="1" type="ORF">HJG63_012257</name>
</gene>
<dbReference type="Proteomes" id="UP000593571">
    <property type="component" value="Unassembled WGS sequence"/>
</dbReference>
<dbReference type="EMBL" id="JACASE010000008">
    <property type="protein sequence ID" value="KAF6441031.1"/>
    <property type="molecule type" value="Genomic_DNA"/>
</dbReference>